<proteinExistence type="predicted"/>
<dbReference type="EMBL" id="DROM01000002">
    <property type="protein sequence ID" value="HHH12601.1"/>
    <property type="molecule type" value="Genomic_DNA"/>
</dbReference>
<dbReference type="AlphaFoldDB" id="A0A7C5MVV6"/>
<keyword evidence="1" id="KW-0812">Transmembrane</keyword>
<organism evidence="2">
    <name type="scientific">Thiolapillus brandeum</name>
    <dbReference type="NCBI Taxonomy" id="1076588"/>
    <lineage>
        <taxon>Bacteria</taxon>
        <taxon>Pseudomonadati</taxon>
        <taxon>Pseudomonadota</taxon>
        <taxon>Gammaproteobacteria</taxon>
        <taxon>Chromatiales</taxon>
        <taxon>Sedimenticolaceae</taxon>
        <taxon>Thiolapillus</taxon>
    </lineage>
</organism>
<sequence>MWLIAFLATIAVVWILAYQGAGAAVWIGVLVASLITVTLATGIPWYLSTPLWIGATAAVLLLGVPAIRQRYVTALLLRQFRKVIPPMSRTEREALEA</sequence>
<protein>
    <submittedName>
        <fullName evidence="2">Acyl-CoA dehydrogenase</fullName>
    </submittedName>
</protein>
<feature type="non-terminal residue" evidence="2">
    <location>
        <position position="97"/>
    </location>
</feature>
<dbReference type="Proteomes" id="UP000886100">
    <property type="component" value="Unassembled WGS sequence"/>
</dbReference>
<gene>
    <name evidence="2" type="ORF">ENJ98_00030</name>
</gene>
<accession>A0A7C5MVV6</accession>
<evidence type="ECO:0000313" key="2">
    <source>
        <dbReference type="EMBL" id="HHH12601.1"/>
    </source>
</evidence>
<evidence type="ECO:0000256" key="1">
    <source>
        <dbReference type="SAM" id="Phobius"/>
    </source>
</evidence>
<name>A0A7C5MVV6_9GAMM</name>
<reference evidence="2" key="1">
    <citation type="journal article" date="2020" name="mSystems">
        <title>Genome- and Community-Level Interaction Insights into Carbon Utilization and Element Cycling Functions of Hydrothermarchaeota in Hydrothermal Sediment.</title>
        <authorList>
            <person name="Zhou Z."/>
            <person name="Liu Y."/>
            <person name="Xu W."/>
            <person name="Pan J."/>
            <person name="Luo Z.H."/>
            <person name="Li M."/>
        </authorList>
    </citation>
    <scope>NUCLEOTIDE SEQUENCE [LARGE SCALE GENOMIC DNA]</scope>
    <source>
        <strain evidence="2">HyVt-535</strain>
    </source>
</reference>
<feature type="transmembrane region" description="Helical" evidence="1">
    <location>
        <begin position="47"/>
        <end position="67"/>
    </location>
</feature>
<comment type="caution">
    <text evidence="2">The sequence shown here is derived from an EMBL/GenBank/DDBJ whole genome shotgun (WGS) entry which is preliminary data.</text>
</comment>
<keyword evidence="1" id="KW-0472">Membrane</keyword>
<keyword evidence="1" id="KW-1133">Transmembrane helix</keyword>